<evidence type="ECO:0000313" key="4">
    <source>
        <dbReference type="EMBL" id="MDH0704558.1"/>
    </source>
</evidence>
<keyword evidence="1" id="KW-0479">Metal-binding</keyword>
<protein>
    <submittedName>
        <fullName evidence="4">Nucleoside deaminase</fullName>
    </submittedName>
</protein>
<sequence length="187" mass="20867">MNPEHLALLQQAPASTHADDTWARLCCEQALLAVEEDCYAVGALLVDETGELLCSGRNQVFTSAYASAAHAEMRVLDQLESEHAQVDRRSLTLYVSLEPCLMCYGRILLAGITRVRYLARDRDGGFALHHGRLPPAWANLASGLAVVQAKADPYWLDLAKQLIERLQDRQAMRERVLAAWRGGRWKP</sequence>
<dbReference type="GO" id="GO:0016787">
    <property type="term" value="F:hydrolase activity"/>
    <property type="evidence" value="ECO:0007669"/>
    <property type="project" value="InterPro"/>
</dbReference>
<dbReference type="EMBL" id="JAOCDH010000045">
    <property type="protein sequence ID" value="MDH0704558.1"/>
    <property type="molecule type" value="Genomic_DNA"/>
</dbReference>
<dbReference type="InterPro" id="IPR016192">
    <property type="entry name" value="APOBEC/CMP_deaminase_Zn-bd"/>
</dbReference>
<dbReference type="Gene3D" id="3.40.140.10">
    <property type="entry name" value="Cytidine Deaminase, domain 2"/>
    <property type="match status" value="1"/>
</dbReference>
<organism evidence="4 5">
    <name type="scientific">Ectopseudomonas toyotomiensis</name>
    <dbReference type="NCBI Taxonomy" id="554344"/>
    <lineage>
        <taxon>Bacteria</taxon>
        <taxon>Pseudomonadati</taxon>
        <taxon>Pseudomonadota</taxon>
        <taxon>Gammaproteobacteria</taxon>
        <taxon>Pseudomonadales</taxon>
        <taxon>Pseudomonadaceae</taxon>
        <taxon>Ectopseudomonas</taxon>
    </lineage>
</organism>
<reference evidence="4" key="1">
    <citation type="submission" date="2022-09" db="EMBL/GenBank/DDBJ databases">
        <title>Intensive care unit water sources are persistently colonized with multi-drug resistant bacteria and are the site of extensive horizontal gene transfer of antibiotic resistance genes.</title>
        <authorList>
            <person name="Diorio-Toth L."/>
        </authorList>
    </citation>
    <scope>NUCLEOTIDE SEQUENCE</scope>
    <source>
        <strain evidence="4">GD03863</strain>
    </source>
</reference>
<dbReference type="InterPro" id="IPR002125">
    <property type="entry name" value="CMP_dCMP_dom"/>
</dbReference>
<dbReference type="AlphaFoldDB" id="A0AA42IRE9"/>
<evidence type="ECO:0000256" key="2">
    <source>
        <dbReference type="ARBA" id="ARBA00022833"/>
    </source>
</evidence>
<dbReference type="GO" id="GO:0008270">
    <property type="term" value="F:zinc ion binding"/>
    <property type="evidence" value="ECO:0007669"/>
    <property type="project" value="InterPro"/>
</dbReference>
<name>A0AA42IRE9_9GAMM</name>
<dbReference type="CDD" id="cd01285">
    <property type="entry name" value="nucleoside_deaminase"/>
    <property type="match status" value="1"/>
</dbReference>
<dbReference type="SUPFAM" id="SSF53927">
    <property type="entry name" value="Cytidine deaminase-like"/>
    <property type="match status" value="1"/>
</dbReference>
<evidence type="ECO:0000259" key="3">
    <source>
        <dbReference type="PROSITE" id="PS51747"/>
    </source>
</evidence>
<comment type="caution">
    <text evidence="4">The sequence shown here is derived from an EMBL/GenBank/DDBJ whole genome shotgun (WGS) entry which is preliminary data.</text>
</comment>
<dbReference type="PANTHER" id="PTHR11079">
    <property type="entry name" value="CYTOSINE DEAMINASE FAMILY MEMBER"/>
    <property type="match status" value="1"/>
</dbReference>
<proteinExistence type="predicted"/>
<keyword evidence="2" id="KW-0862">Zinc</keyword>
<dbReference type="PROSITE" id="PS51747">
    <property type="entry name" value="CYT_DCMP_DEAMINASES_2"/>
    <property type="match status" value="1"/>
</dbReference>
<dbReference type="Proteomes" id="UP001161137">
    <property type="component" value="Unassembled WGS sequence"/>
</dbReference>
<feature type="domain" description="CMP/dCMP-type deaminase" evidence="3">
    <location>
        <begin position="17"/>
        <end position="129"/>
    </location>
</feature>
<gene>
    <name evidence="4" type="ORF">N5D41_24080</name>
</gene>
<dbReference type="RefSeq" id="WP_079783213.1">
    <property type="nucleotide sequence ID" value="NZ_JACFYY010000006.1"/>
</dbReference>
<dbReference type="PANTHER" id="PTHR11079:SF162">
    <property type="entry name" value="RIBOFLAVIN BIOSYNTHESIS PROTEIN PYRD, CHLOROPLASTIC"/>
    <property type="match status" value="1"/>
</dbReference>
<dbReference type="Pfam" id="PF00383">
    <property type="entry name" value="dCMP_cyt_deam_1"/>
    <property type="match status" value="1"/>
</dbReference>
<accession>A0AA42IRE9</accession>
<dbReference type="InterPro" id="IPR016193">
    <property type="entry name" value="Cytidine_deaminase-like"/>
</dbReference>
<evidence type="ECO:0000256" key="1">
    <source>
        <dbReference type="ARBA" id="ARBA00022723"/>
    </source>
</evidence>
<evidence type="ECO:0000313" key="5">
    <source>
        <dbReference type="Proteomes" id="UP001161137"/>
    </source>
</evidence>
<dbReference type="PROSITE" id="PS00903">
    <property type="entry name" value="CYT_DCMP_DEAMINASES_1"/>
    <property type="match status" value="1"/>
</dbReference>